<sequence length="46" mass="4838">MKKKLLTGIVSVTAFSFLTIGSISASVDFTASTCPPDMSEDCLARP</sequence>
<gene>
    <name evidence="2" type="ORF">J2R98_001385</name>
</gene>
<dbReference type="Proteomes" id="UP001236723">
    <property type="component" value="Unassembled WGS sequence"/>
</dbReference>
<evidence type="ECO:0000313" key="3">
    <source>
        <dbReference type="Proteomes" id="UP001236723"/>
    </source>
</evidence>
<reference evidence="2 3" key="1">
    <citation type="submission" date="2023-07" db="EMBL/GenBank/DDBJ databases">
        <title>Genomic Encyclopedia of Type Strains, Phase IV (KMG-IV): sequencing the most valuable type-strain genomes for metagenomic binning, comparative biology and taxonomic classification.</title>
        <authorList>
            <person name="Goeker M."/>
        </authorList>
    </citation>
    <scope>NUCLEOTIDE SEQUENCE [LARGE SCALE GENOMIC DNA]</scope>
    <source>
        <strain evidence="2 3">DSM 15448</strain>
    </source>
</reference>
<comment type="caution">
    <text evidence="2">The sequence shown here is derived from an EMBL/GenBank/DDBJ whole genome shotgun (WGS) entry which is preliminary data.</text>
</comment>
<accession>A0ABU0DTD9</accession>
<keyword evidence="1" id="KW-0732">Signal</keyword>
<keyword evidence="3" id="KW-1185">Reference proteome</keyword>
<dbReference type="EMBL" id="JAUSUP010000003">
    <property type="protein sequence ID" value="MDQ0351568.1"/>
    <property type="molecule type" value="Genomic_DNA"/>
</dbReference>
<proteinExistence type="predicted"/>
<dbReference type="RefSeq" id="WP_307067415.1">
    <property type="nucleotide sequence ID" value="NZ_JAUSUP010000003.1"/>
</dbReference>
<protein>
    <submittedName>
        <fullName evidence="2">Uncharacterized protein</fullName>
    </submittedName>
</protein>
<evidence type="ECO:0000256" key="1">
    <source>
        <dbReference type="SAM" id="SignalP"/>
    </source>
</evidence>
<feature type="signal peptide" evidence="1">
    <location>
        <begin position="1"/>
        <end position="25"/>
    </location>
</feature>
<name>A0ABU0DTD9_9BACI</name>
<evidence type="ECO:0000313" key="2">
    <source>
        <dbReference type="EMBL" id="MDQ0351568.1"/>
    </source>
</evidence>
<feature type="chain" id="PRO_5045723936" evidence="1">
    <location>
        <begin position="26"/>
        <end position="46"/>
    </location>
</feature>
<organism evidence="2 3">
    <name type="scientific">Alkalibacillus filiformis</name>
    <dbReference type="NCBI Taxonomy" id="200990"/>
    <lineage>
        <taxon>Bacteria</taxon>
        <taxon>Bacillati</taxon>
        <taxon>Bacillota</taxon>
        <taxon>Bacilli</taxon>
        <taxon>Bacillales</taxon>
        <taxon>Bacillaceae</taxon>
        <taxon>Alkalibacillus</taxon>
    </lineage>
</organism>